<dbReference type="GO" id="GO:0008270">
    <property type="term" value="F:zinc ion binding"/>
    <property type="evidence" value="ECO:0007669"/>
    <property type="project" value="UniProtKB-KW"/>
</dbReference>
<feature type="compositionally biased region" description="Low complexity" evidence="2">
    <location>
        <begin position="1"/>
        <end position="20"/>
    </location>
</feature>
<dbReference type="OrthoDB" id="2687452at2759"/>
<proteinExistence type="predicted"/>
<accession>A0A9P8I018</accession>
<evidence type="ECO:0000256" key="1">
    <source>
        <dbReference type="PROSITE-ProRule" id="PRU00042"/>
    </source>
</evidence>
<protein>
    <recommendedName>
        <fullName evidence="3">C2H2-type domain-containing protein</fullName>
    </recommendedName>
</protein>
<organism evidence="4 5">
    <name type="scientific">Glutinoglossum americanum</name>
    <dbReference type="NCBI Taxonomy" id="1670608"/>
    <lineage>
        <taxon>Eukaryota</taxon>
        <taxon>Fungi</taxon>
        <taxon>Dikarya</taxon>
        <taxon>Ascomycota</taxon>
        <taxon>Pezizomycotina</taxon>
        <taxon>Geoglossomycetes</taxon>
        <taxon>Geoglossales</taxon>
        <taxon>Geoglossaceae</taxon>
        <taxon>Glutinoglossum</taxon>
    </lineage>
</organism>
<dbReference type="PROSITE" id="PS50157">
    <property type="entry name" value="ZINC_FINGER_C2H2_2"/>
    <property type="match status" value="1"/>
</dbReference>
<feature type="compositionally biased region" description="Pro residues" evidence="2">
    <location>
        <begin position="137"/>
        <end position="147"/>
    </location>
</feature>
<dbReference type="AlphaFoldDB" id="A0A9P8I018"/>
<feature type="domain" description="C2H2-type" evidence="3">
    <location>
        <begin position="197"/>
        <end position="220"/>
    </location>
</feature>
<feature type="region of interest" description="Disordered" evidence="2">
    <location>
        <begin position="125"/>
        <end position="147"/>
    </location>
</feature>
<dbReference type="SMART" id="SM00355">
    <property type="entry name" value="ZnF_C2H2"/>
    <property type="match status" value="2"/>
</dbReference>
<comment type="caution">
    <text evidence="4">The sequence shown here is derived from an EMBL/GenBank/DDBJ whole genome shotgun (WGS) entry which is preliminary data.</text>
</comment>
<dbReference type="PROSITE" id="PS00028">
    <property type="entry name" value="ZINC_FINGER_C2H2_1"/>
    <property type="match status" value="1"/>
</dbReference>
<feature type="region of interest" description="Disordered" evidence="2">
    <location>
        <begin position="1"/>
        <end position="24"/>
    </location>
</feature>
<evidence type="ECO:0000313" key="5">
    <source>
        <dbReference type="Proteomes" id="UP000698800"/>
    </source>
</evidence>
<keyword evidence="5" id="KW-1185">Reference proteome</keyword>
<reference evidence="4" key="1">
    <citation type="submission" date="2021-03" db="EMBL/GenBank/DDBJ databases">
        <title>Comparative genomics and phylogenomic investigation of the class Geoglossomycetes provide insights into ecological specialization and systematics.</title>
        <authorList>
            <person name="Melie T."/>
            <person name="Pirro S."/>
            <person name="Miller A.N."/>
            <person name="Quandt A."/>
        </authorList>
    </citation>
    <scope>NUCLEOTIDE SEQUENCE</scope>
    <source>
        <strain evidence="4">GBOQ0MN5Z8</strain>
    </source>
</reference>
<dbReference type="EMBL" id="JAGHQL010000038">
    <property type="protein sequence ID" value="KAH0543155.1"/>
    <property type="molecule type" value="Genomic_DNA"/>
</dbReference>
<dbReference type="Proteomes" id="UP000698800">
    <property type="component" value="Unassembled WGS sequence"/>
</dbReference>
<gene>
    <name evidence="4" type="ORF">FGG08_002500</name>
</gene>
<keyword evidence="1" id="KW-0479">Metal-binding</keyword>
<sequence length="265" mass="29230">MKNNQYSNSNNARSSSDNGNDGFAGFGYLPDSEAYVSFVAGDNINYPFGNQPWVPQYDELETITLSPVGQINNAVTESPAQQQQQQFNPNFTVNSGAPLALRGPQWPLEASQLSGGFPNEGYEVAPGNSLISASPPSYHPPPPPAPPHLTELDPSLPGLVGVYSYHPIYGYYLSPPRPPNSEPSLFAQPPDPRQLHNDCHYCNKRLGRKADLIRHIKCIHERPPVEELYQCPVEGCTFRGPNGFVRKDKLKSHYKAVHSTPYAQS</sequence>
<evidence type="ECO:0000313" key="4">
    <source>
        <dbReference type="EMBL" id="KAH0543155.1"/>
    </source>
</evidence>
<dbReference type="InterPro" id="IPR013087">
    <property type="entry name" value="Znf_C2H2_type"/>
</dbReference>
<evidence type="ECO:0000256" key="2">
    <source>
        <dbReference type="SAM" id="MobiDB-lite"/>
    </source>
</evidence>
<keyword evidence="1" id="KW-0862">Zinc</keyword>
<dbReference type="Gene3D" id="3.30.160.60">
    <property type="entry name" value="Classic Zinc Finger"/>
    <property type="match status" value="1"/>
</dbReference>
<name>A0A9P8I018_9PEZI</name>
<evidence type="ECO:0000259" key="3">
    <source>
        <dbReference type="PROSITE" id="PS50157"/>
    </source>
</evidence>
<keyword evidence="1" id="KW-0863">Zinc-finger</keyword>